<evidence type="ECO:0000313" key="5">
    <source>
        <dbReference type="Proteomes" id="UP001596037"/>
    </source>
</evidence>
<protein>
    <submittedName>
        <fullName evidence="4">PdxA family protein</fullName>
    </submittedName>
</protein>
<proteinExistence type="predicted"/>
<reference evidence="5" key="1">
    <citation type="journal article" date="2019" name="Int. J. Syst. Evol. Microbiol.">
        <title>The Global Catalogue of Microorganisms (GCM) 10K type strain sequencing project: providing services to taxonomists for standard genome sequencing and annotation.</title>
        <authorList>
            <consortium name="The Broad Institute Genomics Platform"/>
            <consortium name="The Broad Institute Genome Sequencing Center for Infectious Disease"/>
            <person name="Wu L."/>
            <person name="Ma J."/>
        </authorList>
    </citation>
    <scope>NUCLEOTIDE SEQUENCE [LARGE SCALE GENOMIC DNA]</scope>
    <source>
        <strain evidence="5">CCUG 57401</strain>
    </source>
</reference>
<accession>A0ABW0NI51</accession>
<gene>
    <name evidence="4" type="ORF">ACFPOE_19485</name>
</gene>
<evidence type="ECO:0000256" key="3">
    <source>
        <dbReference type="ARBA" id="ARBA00023027"/>
    </source>
</evidence>
<dbReference type="PANTHER" id="PTHR30004">
    <property type="entry name" value="4-HYDROXYTHREONINE-4-PHOSPHATE DEHYDROGENASE"/>
    <property type="match status" value="1"/>
</dbReference>
<dbReference type="RefSeq" id="WP_376851986.1">
    <property type="nucleotide sequence ID" value="NZ_JBHSMF010000010.1"/>
</dbReference>
<dbReference type="PANTHER" id="PTHR30004:SF3">
    <property type="entry name" value="4-HYDROXYTHREONINE-4-PHOSPHATE DEHYDROGENASE 2-RELATED"/>
    <property type="match status" value="1"/>
</dbReference>
<evidence type="ECO:0000256" key="1">
    <source>
        <dbReference type="ARBA" id="ARBA00022723"/>
    </source>
</evidence>
<name>A0ABW0NI51_9BURK</name>
<dbReference type="Pfam" id="PF04166">
    <property type="entry name" value="PdxA"/>
    <property type="match status" value="1"/>
</dbReference>
<keyword evidence="5" id="KW-1185">Reference proteome</keyword>
<keyword evidence="2" id="KW-0560">Oxidoreductase</keyword>
<organism evidence="4 5">
    <name type="scientific">Caenimonas terrae</name>
    <dbReference type="NCBI Taxonomy" id="696074"/>
    <lineage>
        <taxon>Bacteria</taxon>
        <taxon>Pseudomonadati</taxon>
        <taxon>Pseudomonadota</taxon>
        <taxon>Betaproteobacteria</taxon>
        <taxon>Burkholderiales</taxon>
        <taxon>Comamonadaceae</taxon>
        <taxon>Caenimonas</taxon>
    </lineage>
</organism>
<evidence type="ECO:0000313" key="4">
    <source>
        <dbReference type="EMBL" id="MFC5499735.1"/>
    </source>
</evidence>
<dbReference type="Gene3D" id="3.40.718.10">
    <property type="entry name" value="Isopropylmalate Dehydrogenase"/>
    <property type="match status" value="1"/>
</dbReference>
<evidence type="ECO:0000256" key="2">
    <source>
        <dbReference type="ARBA" id="ARBA00023002"/>
    </source>
</evidence>
<dbReference type="Proteomes" id="UP001596037">
    <property type="component" value="Unassembled WGS sequence"/>
</dbReference>
<sequence length="339" mass="36347">MEQRPVIGLMLGDVTGIGPEVAVKLLQRPETHQLARVVVVGDLRVLRLGMADARAALDFKVVRSLAEIDWSDRAIAVIDLANTDPADFERGALSAQAGRRAGETLKWMTERAIEGELDGICFAPLNKAALSRGGFAFNDEHALFAHWNGHAGYYGEINVIPQFSTFRVTSHVSLRTAVDMVTPDRIRGAVTLAHATLRAFGHAQPRIGVAALNPHAGESGLFGDEEIRVIRPALQRLRDEGLQTQGPLPSDTVFLKAVKGDLDAVVIMYHDQGQIATKLLGFFEGVTITGGLATTYTTPAHGTAYDIVGQGKANVGAISKAFELCTTIAAQKKRPVAPA</sequence>
<comment type="caution">
    <text evidence="4">The sequence shown here is derived from an EMBL/GenBank/DDBJ whole genome shotgun (WGS) entry which is preliminary data.</text>
</comment>
<keyword evidence="1" id="KW-0479">Metal-binding</keyword>
<dbReference type="InterPro" id="IPR005255">
    <property type="entry name" value="PdxA_fam"/>
</dbReference>
<dbReference type="SUPFAM" id="SSF53659">
    <property type="entry name" value="Isocitrate/Isopropylmalate dehydrogenase-like"/>
    <property type="match status" value="1"/>
</dbReference>
<dbReference type="EMBL" id="JBHSMF010000010">
    <property type="protein sequence ID" value="MFC5499735.1"/>
    <property type="molecule type" value="Genomic_DNA"/>
</dbReference>
<keyword evidence="3" id="KW-0520">NAD</keyword>